<feature type="compositionally biased region" description="Polar residues" evidence="1">
    <location>
        <begin position="247"/>
        <end position="264"/>
    </location>
</feature>
<evidence type="ECO:0000256" key="1">
    <source>
        <dbReference type="SAM" id="MobiDB-lite"/>
    </source>
</evidence>
<proteinExistence type="predicted"/>
<dbReference type="AlphaFoldDB" id="A0A8H6UDS5"/>
<feature type="region of interest" description="Disordered" evidence="1">
    <location>
        <begin position="204"/>
        <end position="293"/>
    </location>
</feature>
<protein>
    <submittedName>
        <fullName evidence="2">Uncharacterized protein</fullName>
    </submittedName>
</protein>
<sequence length="293" mass="32939">MATKISSSSGLIANSAGHSRTLESMRLRHLSLDDSPVEALTLSRACLEVLERGDSLSWYLGAPFRVNIIQKAVSALFENPRPQLCGTEAAGPGHAQEWDDIVREFDPRRFEYHGGAVYRGHFRGQLVQLSENDWNMMQSGVPRMLVSSWPPMRHIHAELETLAYSITELSKWNRQALEAVKQNKFLLHTLASRIGWLHGHSRQSFSSAQVPPDCPDAEPHIPPSATNRSATASDDMDATERSGEVSVETSASYVRQSEATQHLVQNEHESPPVRRDRPNEIIEMKRRDDLNRK</sequence>
<accession>A0A8H6UDS5</accession>
<keyword evidence="3" id="KW-1185">Reference proteome</keyword>
<reference evidence="2" key="1">
    <citation type="submission" date="2020-06" db="EMBL/GenBank/DDBJ databases">
        <title>Draft genome sequences of strains closely related to Aspergillus parafelis and Aspergillus hiratsukae.</title>
        <authorList>
            <person name="Dos Santos R.A.C."/>
            <person name="Rivero-Menendez O."/>
            <person name="Steenwyk J.L."/>
            <person name="Mead M.E."/>
            <person name="Goldman G.H."/>
            <person name="Alastruey-Izquierdo A."/>
            <person name="Rokas A."/>
        </authorList>
    </citation>
    <scope>NUCLEOTIDE SEQUENCE</scope>
    <source>
        <strain evidence="2">CNM-CM5793</strain>
    </source>
</reference>
<comment type="caution">
    <text evidence="2">The sequence shown here is derived from an EMBL/GenBank/DDBJ whole genome shotgun (WGS) entry which is preliminary data.</text>
</comment>
<name>A0A8H6UDS5_9EURO</name>
<dbReference type="Proteomes" id="UP000630445">
    <property type="component" value="Unassembled WGS sequence"/>
</dbReference>
<dbReference type="EMBL" id="JACBAD010002023">
    <property type="protein sequence ID" value="KAF7122307.1"/>
    <property type="molecule type" value="Genomic_DNA"/>
</dbReference>
<dbReference type="OrthoDB" id="4457881at2759"/>
<evidence type="ECO:0000313" key="2">
    <source>
        <dbReference type="EMBL" id="KAF7122307.1"/>
    </source>
</evidence>
<gene>
    <name evidence="2" type="ORF">CNMCM5793_000264</name>
</gene>
<organism evidence="2 3">
    <name type="scientific">Aspergillus hiratsukae</name>
    <dbReference type="NCBI Taxonomy" id="1194566"/>
    <lineage>
        <taxon>Eukaryota</taxon>
        <taxon>Fungi</taxon>
        <taxon>Dikarya</taxon>
        <taxon>Ascomycota</taxon>
        <taxon>Pezizomycotina</taxon>
        <taxon>Eurotiomycetes</taxon>
        <taxon>Eurotiomycetidae</taxon>
        <taxon>Eurotiales</taxon>
        <taxon>Aspergillaceae</taxon>
        <taxon>Aspergillus</taxon>
        <taxon>Aspergillus subgen. Fumigati</taxon>
    </lineage>
</organism>
<evidence type="ECO:0000313" key="3">
    <source>
        <dbReference type="Proteomes" id="UP000630445"/>
    </source>
</evidence>
<feature type="compositionally biased region" description="Basic and acidic residues" evidence="1">
    <location>
        <begin position="265"/>
        <end position="293"/>
    </location>
</feature>